<dbReference type="Gene3D" id="3.20.20.70">
    <property type="entry name" value="Aldolase class I"/>
    <property type="match status" value="1"/>
</dbReference>
<dbReference type="GO" id="GO:0051539">
    <property type="term" value="F:4 iron, 4 sulfur cluster binding"/>
    <property type="evidence" value="ECO:0007669"/>
    <property type="project" value="UniProtKB-KW"/>
</dbReference>
<keyword evidence="8" id="KW-0949">S-adenosyl-L-methionine</keyword>
<dbReference type="GO" id="GO:0046872">
    <property type="term" value="F:metal ion binding"/>
    <property type="evidence" value="ECO:0007669"/>
    <property type="project" value="UniProtKB-KW"/>
</dbReference>
<dbReference type="InterPro" id="IPR025895">
    <property type="entry name" value="LAM_C_dom"/>
</dbReference>
<keyword evidence="7" id="KW-0004">4Fe-4S</keyword>
<dbReference type="PROSITE" id="PS51918">
    <property type="entry name" value="RADICAL_SAM"/>
    <property type="match status" value="1"/>
</dbReference>
<evidence type="ECO:0000256" key="4">
    <source>
        <dbReference type="ARBA" id="ARBA00008703"/>
    </source>
</evidence>
<evidence type="ECO:0000256" key="10">
    <source>
        <dbReference type="ARBA" id="ARBA00022898"/>
    </source>
</evidence>
<dbReference type="Pfam" id="PF12544">
    <property type="entry name" value="LAM_C"/>
    <property type="match status" value="1"/>
</dbReference>
<evidence type="ECO:0000256" key="14">
    <source>
        <dbReference type="PIRSR" id="PIRSR603739-50"/>
    </source>
</evidence>
<keyword evidence="12" id="KW-0411">Iron-sulfur</keyword>
<keyword evidence="13" id="KW-0413">Isomerase</keyword>
<dbReference type="CDD" id="cd01335">
    <property type="entry name" value="Radical_SAM"/>
    <property type="match status" value="1"/>
</dbReference>
<gene>
    <name evidence="17" type="ORF">SAMN05421736_104130</name>
</gene>
<dbReference type="SFLD" id="SFLDF00283">
    <property type="entry name" value="L-lysine_2_3-aminomutase_(LAM"/>
    <property type="match status" value="1"/>
</dbReference>
<dbReference type="InterPro" id="IPR058240">
    <property type="entry name" value="rSAM_sf"/>
</dbReference>
<evidence type="ECO:0000259" key="16">
    <source>
        <dbReference type="PROSITE" id="PS51918"/>
    </source>
</evidence>
<feature type="modified residue" description="N6-(pyridoxal phosphate)lysine" evidence="14">
    <location>
        <position position="346"/>
    </location>
</feature>
<protein>
    <recommendedName>
        <fullName evidence="6">L-lysine 2,3-aminomutase</fullName>
        <ecNumber evidence="5">5.4.3.2</ecNumber>
    </recommendedName>
</protein>
<evidence type="ECO:0000256" key="5">
    <source>
        <dbReference type="ARBA" id="ARBA00012144"/>
    </source>
</evidence>
<keyword evidence="10 14" id="KW-0663">Pyridoxal phosphate</keyword>
<dbReference type="STRING" id="1503961.SAMN05421736_104130"/>
<dbReference type="Proteomes" id="UP000198935">
    <property type="component" value="Unassembled WGS sequence"/>
</dbReference>
<dbReference type="InterPro" id="IPR007197">
    <property type="entry name" value="rSAM"/>
</dbReference>
<comment type="cofactor">
    <cofactor evidence="3">
        <name>[4Fe-4S] cluster</name>
        <dbReference type="ChEBI" id="CHEBI:49883"/>
    </cofactor>
</comment>
<evidence type="ECO:0000256" key="9">
    <source>
        <dbReference type="ARBA" id="ARBA00022723"/>
    </source>
</evidence>
<dbReference type="PANTHER" id="PTHR30538">
    <property type="entry name" value="LYSINE 2,3-AMINOMUTASE-RELATED"/>
    <property type="match status" value="1"/>
</dbReference>
<comment type="catalytic activity">
    <reaction evidence="1">
        <text>L-lysine = (3S)-3,6-diaminohexanoate</text>
        <dbReference type="Rhea" id="RHEA:19177"/>
        <dbReference type="ChEBI" id="CHEBI:32551"/>
        <dbReference type="ChEBI" id="CHEBI:57434"/>
        <dbReference type="EC" id="5.4.3.2"/>
    </reaction>
</comment>
<organism evidence="17 18">
    <name type="scientific">Evansella caseinilytica</name>
    <dbReference type="NCBI Taxonomy" id="1503961"/>
    <lineage>
        <taxon>Bacteria</taxon>
        <taxon>Bacillati</taxon>
        <taxon>Bacillota</taxon>
        <taxon>Bacilli</taxon>
        <taxon>Bacillales</taxon>
        <taxon>Bacillaceae</taxon>
        <taxon>Evansella</taxon>
    </lineage>
</organism>
<dbReference type="OrthoDB" id="9768064at2"/>
<dbReference type="Gene3D" id="6.10.140.1170">
    <property type="match status" value="1"/>
</dbReference>
<dbReference type="SFLD" id="SFLDS00029">
    <property type="entry name" value="Radical_SAM"/>
    <property type="match status" value="1"/>
</dbReference>
<evidence type="ECO:0000256" key="11">
    <source>
        <dbReference type="ARBA" id="ARBA00023004"/>
    </source>
</evidence>
<dbReference type="NCBIfam" id="TIGR00238">
    <property type="entry name" value="KamA family radical SAM protein"/>
    <property type="match status" value="1"/>
</dbReference>
<keyword evidence="9" id="KW-0479">Metal-binding</keyword>
<evidence type="ECO:0000256" key="3">
    <source>
        <dbReference type="ARBA" id="ARBA00001966"/>
    </source>
</evidence>
<evidence type="ECO:0000256" key="8">
    <source>
        <dbReference type="ARBA" id="ARBA00022691"/>
    </source>
</evidence>
<keyword evidence="18" id="KW-1185">Reference proteome</keyword>
<reference evidence="18" key="1">
    <citation type="submission" date="2016-10" db="EMBL/GenBank/DDBJ databases">
        <authorList>
            <person name="Varghese N."/>
            <person name="Submissions S."/>
        </authorList>
    </citation>
    <scope>NUCLEOTIDE SEQUENCE [LARGE SCALE GENOMIC DNA]</scope>
    <source>
        <strain evidence="18">SP</strain>
    </source>
</reference>
<dbReference type="Gene3D" id="6.20.120.40">
    <property type="match status" value="1"/>
</dbReference>
<dbReference type="SFLD" id="SFLDG01070">
    <property type="entry name" value="PLP-dependent"/>
    <property type="match status" value="1"/>
</dbReference>
<dbReference type="InterPro" id="IPR013785">
    <property type="entry name" value="Aldolase_TIM"/>
</dbReference>
<keyword evidence="11" id="KW-0408">Iron</keyword>
<dbReference type="InterPro" id="IPR022459">
    <property type="entry name" value="Lysine_aminomutase"/>
</dbReference>
<proteinExistence type="inferred from homology"/>
<evidence type="ECO:0000256" key="1">
    <source>
        <dbReference type="ARBA" id="ARBA00000911"/>
    </source>
</evidence>
<dbReference type="SUPFAM" id="SSF102114">
    <property type="entry name" value="Radical SAM enzymes"/>
    <property type="match status" value="1"/>
</dbReference>
<evidence type="ECO:0000313" key="18">
    <source>
        <dbReference type="Proteomes" id="UP000198935"/>
    </source>
</evidence>
<evidence type="ECO:0000256" key="13">
    <source>
        <dbReference type="ARBA" id="ARBA00023235"/>
    </source>
</evidence>
<evidence type="ECO:0000256" key="15">
    <source>
        <dbReference type="SAM" id="MobiDB-lite"/>
    </source>
</evidence>
<evidence type="ECO:0000256" key="12">
    <source>
        <dbReference type="ARBA" id="ARBA00023014"/>
    </source>
</evidence>
<dbReference type="GO" id="GO:0050066">
    <property type="term" value="F:L-lysine 2,3-aminomutase activity"/>
    <property type="evidence" value="ECO:0007669"/>
    <property type="project" value="UniProtKB-EC"/>
</dbReference>
<evidence type="ECO:0000256" key="7">
    <source>
        <dbReference type="ARBA" id="ARBA00022485"/>
    </source>
</evidence>
<dbReference type="EMBL" id="FNPI01000004">
    <property type="protein sequence ID" value="SDY90015.1"/>
    <property type="molecule type" value="Genomic_DNA"/>
</dbReference>
<feature type="domain" description="Radical SAM core" evidence="16">
    <location>
        <begin position="120"/>
        <end position="332"/>
    </location>
</feature>
<comment type="cofactor">
    <cofactor evidence="2 14">
        <name>pyridoxal 5'-phosphate</name>
        <dbReference type="ChEBI" id="CHEBI:597326"/>
    </cofactor>
</comment>
<evidence type="ECO:0000313" key="17">
    <source>
        <dbReference type="EMBL" id="SDY90015.1"/>
    </source>
</evidence>
<evidence type="ECO:0000256" key="2">
    <source>
        <dbReference type="ARBA" id="ARBA00001933"/>
    </source>
</evidence>
<name>A0A1H3NNM3_9BACI</name>
<sequence>MKLKLYQPEKHWKEFELWKDVTEEQWNDWLWQLTNTIRTLDDLKKIVNLTPEEEEGVRISTKTIPLNITPYYASLMNPDDPRCPIRMQSVPISKEIEKTKYDLEDPLSEDEDSPVPGLTHRYPDRVLFLVTNQCSMYCRYCTRRRFSGQIGMGVPKKQLDGAIAYIKAHPEVRDVLISGGDGLLINDQILEYVLKNLRAIEHVEVIRIGTRAPVVFPQRITENLCNILKKYHPVWLNTHFNTSLEITAEAKKACEMLVNSGVPVGNQAVILAGINDSVEIMKRLMHDLVKIRVRPYYIYQCDLSEGIGHFRTPVSKGLEIIEGLRGHTSGYAVPAFVIDAPGGGGKITLQPNYLLSQSPEKVVLRNFEGVITSYPEPKNYVPGRAEDYFYSYYDQPQEKRSGIAAIINDEQFNLVPEGSNRLHRRTMYEHDTAHRSLKDLRKKRDEMKERKWKKEMEQRKGNQEKEQA</sequence>
<comment type="similarity">
    <text evidence="4">Belongs to the radical SAM superfamily. KamA family.</text>
</comment>
<dbReference type="FunFam" id="3.20.20.70:FF:000095">
    <property type="entry name" value="Lysine 2,3-aminomutase"/>
    <property type="match status" value="1"/>
</dbReference>
<dbReference type="EC" id="5.4.3.2" evidence="5"/>
<dbReference type="PANTHER" id="PTHR30538:SF1">
    <property type="entry name" value="L-LYSINE 2,3-AMINOMUTASE"/>
    <property type="match status" value="1"/>
</dbReference>
<dbReference type="NCBIfam" id="TIGR03820">
    <property type="entry name" value="lys_2_3_AblA"/>
    <property type="match status" value="1"/>
</dbReference>
<dbReference type="InterPro" id="IPR003739">
    <property type="entry name" value="Lys_aminomutase/Glu_NH3_mut"/>
</dbReference>
<dbReference type="AlphaFoldDB" id="A0A1H3NNM3"/>
<accession>A0A1H3NNM3</accession>
<evidence type="ECO:0000256" key="6">
    <source>
        <dbReference type="ARBA" id="ARBA00022363"/>
    </source>
</evidence>
<dbReference type="Pfam" id="PF04055">
    <property type="entry name" value="Radical_SAM"/>
    <property type="match status" value="1"/>
</dbReference>
<feature type="region of interest" description="Disordered" evidence="15">
    <location>
        <begin position="429"/>
        <end position="468"/>
    </location>
</feature>